<sequence>MAGSEVSEPTVRTLIDTSRPDLFGRGSGRPIRVYDWTPALRGDDRPLVVISHGTGGSGRDMGWLAGPLVAADFRVVSLDHHGNNHVDGYHPQGFLFGWERPRDITFALDSMGGADRVGVAGFSLGGYTAAALAGARLDRCIIGAILSGEVPLPPIEEFPDALQQLQSSTPPEAWSAAADDAARDLRDPRVIAAFLVAPGLGSLTTRESLNAIRIPVEVRWGDSDTTNPYELDVRPYLDHVPHAHGSEVGGGVRHEHFIEPLSPDRADVRASVAADAVRFFSAQLA</sequence>
<accession>A0ABN2QCX1</accession>
<gene>
    <name evidence="2" type="ORF">GCM10009798_06390</name>
</gene>
<evidence type="ECO:0000259" key="1">
    <source>
        <dbReference type="Pfam" id="PF12146"/>
    </source>
</evidence>
<protein>
    <recommendedName>
        <fullName evidence="1">Serine aminopeptidase S33 domain-containing protein</fullName>
    </recommendedName>
</protein>
<dbReference type="SUPFAM" id="SSF53474">
    <property type="entry name" value="alpha/beta-Hydrolases"/>
    <property type="match status" value="1"/>
</dbReference>
<dbReference type="InterPro" id="IPR029058">
    <property type="entry name" value="AB_hydrolase_fold"/>
</dbReference>
<evidence type="ECO:0000313" key="3">
    <source>
        <dbReference type="Proteomes" id="UP001500571"/>
    </source>
</evidence>
<dbReference type="RefSeq" id="WP_344042342.1">
    <property type="nucleotide sequence ID" value="NZ_BAAAPB010000001.1"/>
</dbReference>
<feature type="domain" description="Serine aminopeptidase S33" evidence="1">
    <location>
        <begin position="45"/>
        <end position="194"/>
    </location>
</feature>
<dbReference type="InterPro" id="IPR022742">
    <property type="entry name" value="Hydrolase_4"/>
</dbReference>
<reference evidence="2 3" key="1">
    <citation type="journal article" date="2019" name="Int. J. Syst. Evol. Microbiol.">
        <title>The Global Catalogue of Microorganisms (GCM) 10K type strain sequencing project: providing services to taxonomists for standard genome sequencing and annotation.</title>
        <authorList>
            <consortium name="The Broad Institute Genomics Platform"/>
            <consortium name="The Broad Institute Genome Sequencing Center for Infectious Disease"/>
            <person name="Wu L."/>
            <person name="Ma J."/>
        </authorList>
    </citation>
    <scope>NUCLEOTIDE SEQUENCE [LARGE SCALE GENOMIC DNA]</scope>
    <source>
        <strain evidence="2 3">JCM 15309</strain>
    </source>
</reference>
<keyword evidence="3" id="KW-1185">Reference proteome</keyword>
<dbReference type="Proteomes" id="UP001500571">
    <property type="component" value="Unassembled WGS sequence"/>
</dbReference>
<proteinExistence type="predicted"/>
<dbReference type="Pfam" id="PF12146">
    <property type="entry name" value="Hydrolase_4"/>
    <property type="match status" value="1"/>
</dbReference>
<comment type="caution">
    <text evidence="2">The sequence shown here is derived from an EMBL/GenBank/DDBJ whole genome shotgun (WGS) entry which is preliminary data.</text>
</comment>
<dbReference type="EMBL" id="BAAAPB010000001">
    <property type="protein sequence ID" value="GAA1949872.1"/>
    <property type="molecule type" value="Genomic_DNA"/>
</dbReference>
<evidence type="ECO:0000313" key="2">
    <source>
        <dbReference type="EMBL" id="GAA1949872.1"/>
    </source>
</evidence>
<name>A0ABN2QCX1_9ACTN</name>
<dbReference type="Gene3D" id="3.40.50.1820">
    <property type="entry name" value="alpha/beta hydrolase"/>
    <property type="match status" value="1"/>
</dbReference>
<organism evidence="2 3">
    <name type="scientific">Nocardioides panacihumi</name>
    <dbReference type="NCBI Taxonomy" id="400774"/>
    <lineage>
        <taxon>Bacteria</taxon>
        <taxon>Bacillati</taxon>
        <taxon>Actinomycetota</taxon>
        <taxon>Actinomycetes</taxon>
        <taxon>Propionibacteriales</taxon>
        <taxon>Nocardioidaceae</taxon>
        <taxon>Nocardioides</taxon>
    </lineage>
</organism>